<evidence type="ECO:0000256" key="1">
    <source>
        <dbReference type="ARBA" id="ARBA00004651"/>
    </source>
</evidence>
<keyword evidence="9" id="KW-1185">Reference proteome</keyword>
<comment type="subcellular location">
    <subcellularLocation>
        <location evidence="1">Cell membrane</location>
        <topology evidence="1">Multi-pass membrane protein</topology>
    </subcellularLocation>
</comment>
<evidence type="ECO:0000313" key="9">
    <source>
        <dbReference type="Proteomes" id="UP000582837"/>
    </source>
</evidence>
<proteinExistence type="inferred from homology"/>
<accession>A0A841H7E4</accession>
<keyword evidence="4 7" id="KW-0812">Transmembrane</keyword>
<dbReference type="InterPro" id="IPR032808">
    <property type="entry name" value="DoxX"/>
</dbReference>
<evidence type="ECO:0000256" key="3">
    <source>
        <dbReference type="ARBA" id="ARBA00022475"/>
    </source>
</evidence>
<comment type="caution">
    <text evidence="8">The sequence shown here is derived from an EMBL/GenBank/DDBJ whole genome shotgun (WGS) entry which is preliminary data.</text>
</comment>
<evidence type="ECO:0000256" key="6">
    <source>
        <dbReference type="ARBA" id="ARBA00023136"/>
    </source>
</evidence>
<evidence type="ECO:0000256" key="5">
    <source>
        <dbReference type="ARBA" id="ARBA00022989"/>
    </source>
</evidence>
<dbReference type="AlphaFoldDB" id="A0A841H7E4"/>
<comment type="similarity">
    <text evidence="2">Belongs to the DoxX family.</text>
</comment>
<dbReference type="EMBL" id="JACHIA010000031">
    <property type="protein sequence ID" value="MBB6073863.1"/>
    <property type="molecule type" value="Genomic_DNA"/>
</dbReference>
<evidence type="ECO:0000313" key="8">
    <source>
        <dbReference type="EMBL" id="MBB6073863.1"/>
    </source>
</evidence>
<dbReference type="Proteomes" id="UP000582837">
    <property type="component" value="Unassembled WGS sequence"/>
</dbReference>
<keyword evidence="6 7" id="KW-0472">Membrane</keyword>
<dbReference type="RefSeq" id="WP_170039024.1">
    <property type="nucleotide sequence ID" value="NZ_JABDTL010000002.1"/>
</dbReference>
<evidence type="ECO:0000256" key="4">
    <source>
        <dbReference type="ARBA" id="ARBA00022692"/>
    </source>
</evidence>
<keyword evidence="5 7" id="KW-1133">Transmembrane helix</keyword>
<dbReference type="PANTHER" id="PTHR33452:SF1">
    <property type="entry name" value="INNER MEMBRANE PROTEIN YPHA-RELATED"/>
    <property type="match status" value="1"/>
</dbReference>
<dbReference type="Pfam" id="PF07681">
    <property type="entry name" value="DoxX"/>
    <property type="match status" value="1"/>
</dbReference>
<feature type="transmembrane region" description="Helical" evidence="7">
    <location>
        <begin position="84"/>
        <end position="105"/>
    </location>
</feature>
<evidence type="ECO:0000256" key="7">
    <source>
        <dbReference type="SAM" id="Phobius"/>
    </source>
</evidence>
<protein>
    <submittedName>
        <fullName evidence="8">Putative oxidoreductase</fullName>
    </submittedName>
</protein>
<dbReference type="GO" id="GO:0005886">
    <property type="term" value="C:plasma membrane"/>
    <property type="evidence" value="ECO:0007669"/>
    <property type="project" value="UniProtKB-SubCell"/>
</dbReference>
<feature type="transmembrane region" description="Helical" evidence="7">
    <location>
        <begin position="52"/>
        <end position="77"/>
    </location>
</feature>
<dbReference type="PANTHER" id="PTHR33452">
    <property type="entry name" value="OXIDOREDUCTASE CATD-RELATED"/>
    <property type="match status" value="1"/>
</dbReference>
<sequence length="144" mass="14486">MNTIATSRAARVDLGLLVLRVVTGIIFVAHGGQKFFVYGMKGVTAAFGGMGIPLPGVTGPMVAAVELLGGLALIFGLLTRLAGLGLAITMLGAILMVHLAGGFFAPEGFEFPLALLGAAAALALTGPGEYSADAALASRRGRGF</sequence>
<keyword evidence="3" id="KW-1003">Cell membrane</keyword>
<evidence type="ECO:0000256" key="2">
    <source>
        <dbReference type="ARBA" id="ARBA00006679"/>
    </source>
</evidence>
<name>A0A841H7E4_9BACT</name>
<reference evidence="8 9" key="1">
    <citation type="submission" date="2020-08" db="EMBL/GenBank/DDBJ databases">
        <title>Genomic Encyclopedia of Type Strains, Phase IV (KMG-IV): sequencing the most valuable type-strain genomes for metagenomic binning, comparative biology and taxonomic classification.</title>
        <authorList>
            <person name="Goeker M."/>
        </authorList>
    </citation>
    <scope>NUCLEOTIDE SEQUENCE [LARGE SCALE GENOMIC DNA]</scope>
    <source>
        <strain evidence="8 9">DSM 29007</strain>
    </source>
</reference>
<organism evidence="8 9">
    <name type="scientific">Longimicrobium terrae</name>
    <dbReference type="NCBI Taxonomy" id="1639882"/>
    <lineage>
        <taxon>Bacteria</taxon>
        <taxon>Pseudomonadati</taxon>
        <taxon>Gemmatimonadota</taxon>
        <taxon>Longimicrobiia</taxon>
        <taxon>Longimicrobiales</taxon>
        <taxon>Longimicrobiaceae</taxon>
        <taxon>Longimicrobium</taxon>
    </lineage>
</organism>
<gene>
    <name evidence="8" type="ORF">HNQ61_005541</name>
</gene>
<feature type="transmembrane region" description="Helical" evidence="7">
    <location>
        <begin position="12"/>
        <end position="32"/>
    </location>
</feature>
<dbReference type="InterPro" id="IPR051907">
    <property type="entry name" value="DoxX-like_oxidoreductase"/>
</dbReference>